<gene>
    <name evidence="1" type="ordered locus">Dtox_1885</name>
</gene>
<evidence type="ECO:0000313" key="2">
    <source>
        <dbReference type="Proteomes" id="UP000002217"/>
    </source>
</evidence>
<dbReference type="Proteomes" id="UP000002217">
    <property type="component" value="Chromosome"/>
</dbReference>
<evidence type="ECO:0000313" key="1">
    <source>
        <dbReference type="EMBL" id="ACV62731.1"/>
    </source>
</evidence>
<dbReference type="Pfam" id="PF21448">
    <property type="entry name" value="DNMK"/>
    <property type="match status" value="1"/>
</dbReference>
<protein>
    <submittedName>
        <fullName evidence="1">Uncharacterized protein</fullName>
    </submittedName>
</protein>
<proteinExistence type="predicted"/>
<dbReference type="SUPFAM" id="SSF52540">
    <property type="entry name" value="P-loop containing nucleoside triphosphate hydrolases"/>
    <property type="match status" value="1"/>
</dbReference>
<sequence length="172" mass="19625">MKIALTGRMRSGKDLVGDYLVTRYCFTRYALGDGVRLVCRLLYPEAVAEGKPRQLYQAVGQGLRSIDPNVWIKYVSRNIAQDGLEDIVITDVRQQNEVDMLRRAGFIIVRVNASCQTRLKRMVACGDIFDMADLNHETELHIDTFAVDYEIFNDGDMEGLYQQIERLLKEAA</sequence>
<dbReference type="KEGG" id="dae:Dtox_1885"/>
<organism evidence="1 2">
    <name type="scientific">Desulfofarcimen acetoxidans (strain ATCC 49208 / DSM 771 / KCTC 5769 / VKM B-1644 / 5575)</name>
    <name type="common">Desulfotomaculum acetoxidans</name>
    <dbReference type="NCBI Taxonomy" id="485916"/>
    <lineage>
        <taxon>Bacteria</taxon>
        <taxon>Bacillati</taxon>
        <taxon>Bacillota</taxon>
        <taxon>Clostridia</taxon>
        <taxon>Eubacteriales</taxon>
        <taxon>Peptococcaceae</taxon>
        <taxon>Desulfofarcimen</taxon>
    </lineage>
</organism>
<keyword evidence="2" id="KW-1185">Reference proteome</keyword>
<name>C8VXS5_DESAS</name>
<dbReference type="eggNOG" id="COG0237">
    <property type="taxonomic scope" value="Bacteria"/>
</dbReference>
<dbReference type="Gene3D" id="3.40.50.300">
    <property type="entry name" value="P-loop containing nucleotide triphosphate hydrolases"/>
    <property type="match status" value="1"/>
</dbReference>
<dbReference type="EMBL" id="CP001720">
    <property type="protein sequence ID" value="ACV62731.1"/>
    <property type="molecule type" value="Genomic_DNA"/>
</dbReference>
<dbReference type="OrthoDB" id="2399160at2"/>
<dbReference type="HOGENOM" id="CLU_100964_1_0_9"/>
<dbReference type="InterPro" id="IPR027417">
    <property type="entry name" value="P-loop_NTPase"/>
</dbReference>
<reference evidence="1 2" key="1">
    <citation type="journal article" date="2009" name="Stand. Genomic Sci.">
        <title>Complete genome sequence of Desulfotomaculum acetoxidans type strain (5575).</title>
        <authorList>
            <person name="Spring S."/>
            <person name="Lapidus A."/>
            <person name="Schroder M."/>
            <person name="Gleim D."/>
            <person name="Sims D."/>
            <person name="Meincke L."/>
            <person name="Glavina Del Rio T."/>
            <person name="Tice H."/>
            <person name="Copeland A."/>
            <person name="Cheng J.F."/>
            <person name="Lucas S."/>
            <person name="Chen F."/>
            <person name="Nolan M."/>
            <person name="Bruce D."/>
            <person name="Goodwin L."/>
            <person name="Pitluck S."/>
            <person name="Ivanova N."/>
            <person name="Mavromatis K."/>
            <person name="Mikhailova N."/>
            <person name="Pati A."/>
            <person name="Chen A."/>
            <person name="Palaniappan K."/>
            <person name="Land M."/>
            <person name="Hauser L."/>
            <person name="Chang Y.J."/>
            <person name="Jeffries C.D."/>
            <person name="Chain P."/>
            <person name="Saunders E."/>
            <person name="Brettin T."/>
            <person name="Detter J.C."/>
            <person name="Goker M."/>
            <person name="Bristow J."/>
            <person name="Eisen J.A."/>
            <person name="Markowitz V."/>
            <person name="Hugenholtz P."/>
            <person name="Kyrpides N.C."/>
            <person name="Klenk H.P."/>
            <person name="Han C."/>
        </authorList>
    </citation>
    <scope>NUCLEOTIDE SEQUENCE [LARGE SCALE GENOMIC DNA]</scope>
    <source>
        <strain evidence="2">ATCC 49208 / DSM 771 / VKM B-1644</strain>
    </source>
</reference>
<dbReference type="AlphaFoldDB" id="C8VXS5"/>
<dbReference type="STRING" id="485916.Dtox_1885"/>
<dbReference type="RefSeq" id="WP_015757437.1">
    <property type="nucleotide sequence ID" value="NC_013216.1"/>
</dbReference>
<dbReference type="InterPro" id="IPR048444">
    <property type="entry name" value="DNMK"/>
</dbReference>
<accession>C8VXS5</accession>